<dbReference type="Proteomes" id="UP000494165">
    <property type="component" value="Unassembled WGS sequence"/>
</dbReference>
<evidence type="ECO:0008006" key="6">
    <source>
        <dbReference type="Google" id="ProtNLM"/>
    </source>
</evidence>
<evidence type="ECO:0000256" key="2">
    <source>
        <dbReference type="PROSITE-ProRule" id="PRU00497"/>
    </source>
</evidence>
<dbReference type="AlphaFoldDB" id="A0A8S1CU42"/>
<dbReference type="GO" id="GO:0042302">
    <property type="term" value="F:structural constituent of cuticle"/>
    <property type="evidence" value="ECO:0007669"/>
    <property type="project" value="UniProtKB-UniRule"/>
</dbReference>
<comment type="caution">
    <text evidence="4">The sequence shown here is derived from an EMBL/GenBank/DDBJ whole genome shotgun (WGS) entry which is preliminary data.</text>
</comment>
<sequence>MRAYQVLAVLSAFAALAVAHPQYYGGHEEQQGHKQLYDYYAHPKYHFDYAVSDPHTGDFKNQWETRDGDVVKGEYTVHDPDGTIRTVKYTADKHHGFNAVVHKSGKSHHPQHYGHHY</sequence>
<feature type="chain" id="PRO_5035843148" description="Cuticle protein 19" evidence="3">
    <location>
        <begin position="20"/>
        <end position="117"/>
    </location>
</feature>
<gene>
    <name evidence="4" type="ORF">CLODIP_2_CD03965</name>
</gene>
<evidence type="ECO:0000256" key="3">
    <source>
        <dbReference type="SAM" id="SignalP"/>
    </source>
</evidence>
<dbReference type="OrthoDB" id="6348134at2759"/>
<dbReference type="PANTHER" id="PTHR12236">
    <property type="entry name" value="STRUCTURAL CONTITUENT OF CUTICLE"/>
    <property type="match status" value="1"/>
</dbReference>
<name>A0A8S1CU42_9INSE</name>
<evidence type="ECO:0000256" key="1">
    <source>
        <dbReference type="ARBA" id="ARBA00022460"/>
    </source>
</evidence>
<feature type="signal peptide" evidence="3">
    <location>
        <begin position="1"/>
        <end position="19"/>
    </location>
</feature>
<dbReference type="InterPro" id="IPR051217">
    <property type="entry name" value="Insect_Cuticle_Struc_Prot"/>
</dbReference>
<protein>
    <recommendedName>
        <fullName evidence="6">Cuticle protein 19</fullName>
    </recommendedName>
</protein>
<dbReference type="GO" id="GO:0005615">
    <property type="term" value="C:extracellular space"/>
    <property type="evidence" value="ECO:0007669"/>
    <property type="project" value="TreeGrafter"/>
</dbReference>
<dbReference type="InterPro" id="IPR000618">
    <property type="entry name" value="Insect_cuticle"/>
</dbReference>
<evidence type="ECO:0000313" key="5">
    <source>
        <dbReference type="Proteomes" id="UP000494165"/>
    </source>
</evidence>
<keyword evidence="1 2" id="KW-0193">Cuticle</keyword>
<reference evidence="4 5" key="1">
    <citation type="submission" date="2020-04" db="EMBL/GenBank/DDBJ databases">
        <authorList>
            <person name="Alioto T."/>
            <person name="Alioto T."/>
            <person name="Gomez Garrido J."/>
        </authorList>
    </citation>
    <scope>NUCLEOTIDE SEQUENCE [LARGE SCALE GENOMIC DNA]</scope>
</reference>
<dbReference type="InterPro" id="IPR031311">
    <property type="entry name" value="CHIT_BIND_RR_consensus"/>
</dbReference>
<dbReference type="PROSITE" id="PS00233">
    <property type="entry name" value="CHIT_BIND_RR_1"/>
    <property type="match status" value="1"/>
</dbReference>
<keyword evidence="3" id="KW-0732">Signal</keyword>
<proteinExistence type="predicted"/>
<dbReference type="PRINTS" id="PR00947">
    <property type="entry name" value="CUTICLE"/>
</dbReference>
<dbReference type="GO" id="GO:0031012">
    <property type="term" value="C:extracellular matrix"/>
    <property type="evidence" value="ECO:0007669"/>
    <property type="project" value="TreeGrafter"/>
</dbReference>
<dbReference type="Pfam" id="PF00379">
    <property type="entry name" value="Chitin_bind_4"/>
    <property type="match status" value="1"/>
</dbReference>
<evidence type="ECO:0000313" key="4">
    <source>
        <dbReference type="EMBL" id="CAB3371709.1"/>
    </source>
</evidence>
<organism evidence="4 5">
    <name type="scientific">Cloeon dipterum</name>
    <dbReference type="NCBI Taxonomy" id="197152"/>
    <lineage>
        <taxon>Eukaryota</taxon>
        <taxon>Metazoa</taxon>
        <taxon>Ecdysozoa</taxon>
        <taxon>Arthropoda</taxon>
        <taxon>Hexapoda</taxon>
        <taxon>Insecta</taxon>
        <taxon>Pterygota</taxon>
        <taxon>Palaeoptera</taxon>
        <taxon>Ephemeroptera</taxon>
        <taxon>Pisciforma</taxon>
        <taxon>Baetidae</taxon>
        <taxon>Cloeon</taxon>
    </lineage>
</organism>
<accession>A0A8S1CU42</accession>
<dbReference type="PROSITE" id="PS51155">
    <property type="entry name" value="CHIT_BIND_RR_2"/>
    <property type="match status" value="1"/>
</dbReference>
<dbReference type="EMBL" id="CADEPI010000064">
    <property type="protein sequence ID" value="CAB3371709.1"/>
    <property type="molecule type" value="Genomic_DNA"/>
</dbReference>
<dbReference type="PANTHER" id="PTHR12236:SF95">
    <property type="entry name" value="CUTICULAR PROTEIN 76BD, ISOFORM C-RELATED"/>
    <property type="match status" value="1"/>
</dbReference>
<keyword evidence="5" id="KW-1185">Reference proteome</keyword>